<dbReference type="RefSeq" id="XP_029218629.1">
    <property type="nucleotide sequence ID" value="XM_029365046.1"/>
</dbReference>
<sequence>MAGLFSVCLLQILSSLALAADAGGDPGHIPADSGFAAPFLPNEQLYGNGAFQRAGRQGNPYYASGDPVADYSYQQPLHAAPFSYEHQQSTINYSQAPGLYQPPHYDSPLGGVPYGVPHQPPYPSHAAPGGTMDGQPPHDGKFPSDAYPQQGVEAGHAQVGAGAGRYYAASDYQSAAGTPRAEIVLREQPYSIDDSSRRPVQQVRLKGIKTLMTSLVAAALGFPMSAGVLGFVAGYRFLSSLEERNRREEELEMKQKRRLMKRRIRAMQQTEAPEQGRYVGEGPGRSMP</sequence>
<keyword evidence="5" id="KW-1185">Reference proteome</keyword>
<accession>A0A2A9MGR9</accession>
<proteinExistence type="predicted"/>
<dbReference type="KEGG" id="bbes:BESB_066530"/>
<feature type="compositionally biased region" description="Gly residues" evidence="1">
    <location>
        <begin position="279"/>
        <end position="288"/>
    </location>
</feature>
<dbReference type="Proteomes" id="UP000224006">
    <property type="component" value="Chromosome VI"/>
</dbReference>
<name>A0A2A9MGR9_BESBE</name>
<evidence type="ECO:0000256" key="2">
    <source>
        <dbReference type="SAM" id="Phobius"/>
    </source>
</evidence>
<evidence type="ECO:0000313" key="4">
    <source>
        <dbReference type="EMBL" id="PFH34620.1"/>
    </source>
</evidence>
<dbReference type="AlphaFoldDB" id="A0A2A9MGR9"/>
<keyword evidence="3" id="KW-0732">Signal</keyword>
<evidence type="ECO:0008006" key="6">
    <source>
        <dbReference type="Google" id="ProtNLM"/>
    </source>
</evidence>
<keyword evidence="2" id="KW-0472">Membrane</keyword>
<feature type="signal peptide" evidence="3">
    <location>
        <begin position="1"/>
        <end position="19"/>
    </location>
</feature>
<feature type="region of interest" description="Disordered" evidence="1">
    <location>
        <begin position="265"/>
        <end position="288"/>
    </location>
</feature>
<evidence type="ECO:0000256" key="1">
    <source>
        <dbReference type="SAM" id="MobiDB-lite"/>
    </source>
</evidence>
<feature type="chain" id="PRO_5012111838" description="Transmembrane protein" evidence="3">
    <location>
        <begin position="20"/>
        <end position="288"/>
    </location>
</feature>
<evidence type="ECO:0000256" key="3">
    <source>
        <dbReference type="SAM" id="SignalP"/>
    </source>
</evidence>
<keyword evidence="2" id="KW-0812">Transmembrane</keyword>
<dbReference type="EMBL" id="NWUJ01000006">
    <property type="protein sequence ID" value="PFH34620.1"/>
    <property type="molecule type" value="Genomic_DNA"/>
</dbReference>
<gene>
    <name evidence="4" type="ORF">BESB_066530</name>
</gene>
<organism evidence="4 5">
    <name type="scientific">Besnoitia besnoiti</name>
    <name type="common">Apicomplexan protozoan</name>
    <dbReference type="NCBI Taxonomy" id="94643"/>
    <lineage>
        <taxon>Eukaryota</taxon>
        <taxon>Sar</taxon>
        <taxon>Alveolata</taxon>
        <taxon>Apicomplexa</taxon>
        <taxon>Conoidasida</taxon>
        <taxon>Coccidia</taxon>
        <taxon>Eucoccidiorida</taxon>
        <taxon>Eimeriorina</taxon>
        <taxon>Sarcocystidae</taxon>
        <taxon>Besnoitia</taxon>
    </lineage>
</organism>
<protein>
    <recommendedName>
        <fullName evidence="6">Transmembrane protein</fullName>
    </recommendedName>
</protein>
<dbReference type="GeneID" id="40311579"/>
<evidence type="ECO:0000313" key="5">
    <source>
        <dbReference type="Proteomes" id="UP000224006"/>
    </source>
</evidence>
<keyword evidence="2" id="KW-1133">Transmembrane helix</keyword>
<feature type="transmembrane region" description="Helical" evidence="2">
    <location>
        <begin position="211"/>
        <end position="238"/>
    </location>
</feature>
<reference evidence="4 5" key="1">
    <citation type="submission" date="2017-09" db="EMBL/GenBank/DDBJ databases">
        <title>Genome sequencing of Besnoitia besnoiti strain Bb-Ger1.</title>
        <authorList>
            <person name="Schares G."/>
            <person name="Venepally P."/>
            <person name="Lorenzi H.A."/>
        </authorList>
    </citation>
    <scope>NUCLEOTIDE SEQUENCE [LARGE SCALE GENOMIC DNA]</scope>
    <source>
        <strain evidence="4 5">Bb-Ger1</strain>
    </source>
</reference>
<dbReference type="VEuPathDB" id="ToxoDB:BESB_066530"/>
<comment type="caution">
    <text evidence="4">The sequence shown here is derived from an EMBL/GenBank/DDBJ whole genome shotgun (WGS) entry which is preliminary data.</text>
</comment>